<gene>
    <name evidence="1" type="ORF">Agabi119p4_11042</name>
</gene>
<sequence>MDLIKFLHDSGDEKASSFLLTTTFRSTLDILPLTDLTLGFRVTDDVEEFRTSTSSGDSRRDFFPDNWLYQTSHT</sequence>
<name>A0A8H7C134_AGABI</name>
<organism evidence="1 2">
    <name type="scientific">Agaricus bisporus var. burnettii</name>
    <dbReference type="NCBI Taxonomy" id="192524"/>
    <lineage>
        <taxon>Eukaryota</taxon>
        <taxon>Fungi</taxon>
        <taxon>Dikarya</taxon>
        <taxon>Basidiomycota</taxon>
        <taxon>Agaricomycotina</taxon>
        <taxon>Agaricomycetes</taxon>
        <taxon>Agaricomycetidae</taxon>
        <taxon>Agaricales</taxon>
        <taxon>Agaricineae</taxon>
        <taxon>Agaricaceae</taxon>
        <taxon>Agaricus</taxon>
    </lineage>
</organism>
<evidence type="ECO:0000313" key="1">
    <source>
        <dbReference type="EMBL" id="KAF7760366.1"/>
    </source>
</evidence>
<dbReference type="EMBL" id="JABXXO010000015">
    <property type="protein sequence ID" value="KAF7760366.1"/>
    <property type="molecule type" value="Genomic_DNA"/>
</dbReference>
<reference evidence="1 2" key="1">
    <citation type="journal article" name="Sci. Rep.">
        <title>Telomere-to-telomere assembled and centromere annotated genomes of the two main subspecies of the button mushroom Agaricus bisporus reveal especially polymorphic chromosome ends.</title>
        <authorList>
            <person name="Sonnenberg A.S.M."/>
            <person name="Sedaghat-Telgerd N."/>
            <person name="Lavrijssen B."/>
            <person name="Ohm R.A."/>
            <person name="Hendrickx P.M."/>
            <person name="Scholtmeijer K."/>
            <person name="Baars J.J.P."/>
            <person name="van Peer A."/>
        </authorList>
    </citation>
    <scope>NUCLEOTIDE SEQUENCE [LARGE SCALE GENOMIC DNA]</scope>
    <source>
        <strain evidence="1 2">H119_p4</strain>
    </source>
</reference>
<evidence type="ECO:0000313" key="2">
    <source>
        <dbReference type="Proteomes" id="UP000629468"/>
    </source>
</evidence>
<comment type="caution">
    <text evidence="1">The sequence shown here is derived from an EMBL/GenBank/DDBJ whole genome shotgun (WGS) entry which is preliminary data.</text>
</comment>
<dbReference type="Proteomes" id="UP000629468">
    <property type="component" value="Unassembled WGS sequence"/>
</dbReference>
<protein>
    <submittedName>
        <fullName evidence="1">Uncharacterized protein</fullName>
    </submittedName>
</protein>
<proteinExistence type="predicted"/>
<accession>A0A8H7C134</accession>
<dbReference type="AlphaFoldDB" id="A0A8H7C134"/>